<keyword evidence="1" id="KW-0677">Repeat</keyword>
<accession>A0A2Y9QFC3</accession>
<evidence type="ECO:0000313" key="4">
    <source>
        <dbReference type="RefSeq" id="XP_022454047.1"/>
    </source>
</evidence>
<dbReference type="GeneID" id="111187056"/>
<dbReference type="SUPFAM" id="SSF82185">
    <property type="entry name" value="Histone H3 K4-specific methyltransferase SET7/9 N-terminal domain"/>
    <property type="match status" value="1"/>
</dbReference>
<dbReference type="InParanoid" id="A0A2Y9QFC3"/>
<organism evidence="3 4">
    <name type="scientific">Delphinapterus leucas</name>
    <name type="common">Beluga whale</name>
    <dbReference type="NCBI Taxonomy" id="9749"/>
    <lineage>
        <taxon>Eukaryota</taxon>
        <taxon>Metazoa</taxon>
        <taxon>Chordata</taxon>
        <taxon>Craniata</taxon>
        <taxon>Vertebrata</taxon>
        <taxon>Euteleostomi</taxon>
        <taxon>Mammalia</taxon>
        <taxon>Eutheria</taxon>
        <taxon>Laurasiatheria</taxon>
        <taxon>Artiodactyla</taxon>
        <taxon>Whippomorpha</taxon>
        <taxon>Cetacea</taxon>
        <taxon>Odontoceti</taxon>
        <taxon>Monodontidae</taxon>
        <taxon>Delphinapterus</taxon>
    </lineage>
</organism>
<dbReference type="SMART" id="SM00698">
    <property type="entry name" value="MORN"/>
    <property type="match status" value="3"/>
</dbReference>
<proteinExistence type="predicted"/>
<dbReference type="RefSeq" id="XP_022454047.1">
    <property type="nucleotide sequence ID" value="XM_022598339.2"/>
</dbReference>
<dbReference type="Gene3D" id="2.20.110.10">
    <property type="entry name" value="Histone H3 K4-specific methyltransferase SET7/9 N-terminal domain"/>
    <property type="match status" value="2"/>
</dbReference>
<evidence type="ECO:0000256" key="2">
    <source>
        <dbReference type="SAM" id="MobiDB-lite"/>
    </source>
</evidence>
<dbReference type="PANTHER" id="PTHR23084">
    <property type="entry name" value="PHOSPHATIDYLINOSITOL-4-PHOSPHATE 5-KINASE RELATED"/>
    <property type="match status" value="1"/>
</dbReference>
<protein>
    <submittedName>
        <fullName evidence="4">MORN repeat-containing protein 1</fullName>
    </submittedName>
</protein>
<dbReference type="AlphaFoldDB" id="A0A2Y9QFC3"/>
<dbReference type="KEGG" id="dle:111187056"/>
<evidence type="ECO:0000313" key="3">
    <source>
        <dbReference type="Proteomes" id="UP000248483"/>
    </source>
</evidence>
<feature type="region of interest" description="Disordered" evidence="2">
    <location>
        <begin position="258"/>
        <end position="296"/>
    </location>
</feature>
<sequence>MLGGRGAPTLPRDLESWTQSRSRCVWMPGRPRSDCGAGGPPWGPATGGADPILLLDTPLPQRRYEVTLDSRPPPGQGNLVDADGQVYWGSFHDNKRHGQGRMVFRNGDEYEGDWVRDQRQGHGILRHADGSIYEGRWHGDVFSGQGSMAHCSGGVYRGLWINGHPMTQATGIMILGPEVMDVAQGSSFTLTIQLQRDGGEVAMSEDGRVVEISAGIRYMQLPAYSEVSFFKVDDGHRETPIQTPFGFQCISYPLSGPKSRDLEPRAALESAGANSPLPEGDPCDLPGHTHPPLRGAPALGVRCVGSATGTALQDADAKTSVGGARPDMQSTPSGWFAKCTWRSPRQDPTQVLTEADRKPP</sequence>
<keyword evidence="3" id="KW-1185">Reference proteome</keyword>
<reference evidence="4" key="1">
    <citation type="submission" date="2025-08" db="UniProtKB">
        <authorList>
            <consortium name="RefSeq"/>
        </authorList>
    </citation>
    <scope>IDENTIFICATION</scope>
    <source>
        <tissue evidence="4">Blood</tissue>
    </source>
</reference>
<dbReference type="InterPro" id="IPR003409">
    <property type="entry name" value="MORN"/>
</dbReference>
<dbReference type="CTD" id="79906"/>
<dbReference type="STRING" id="9749.A0A2Y9QFC3"/>
<dbReference type="PANTHER" id="PTHR23084:SF263">
    <property type="entry name" value="MORN REPEAT-CONTAINING PROTEIN 1"/>
    <property type="match status" value="1"/>
</dbReference>
<feature type="region of interest" description="Disordered" evidence="2">
    <location>
        <begin position="311"/>
        <end position="360"/>
    </location>
</feature>
<gene>
    <name evidence="4" type="primary">MORN1</name>
</gene>
<dbReference type="Pfam" id="PF02493">
    <property type="entry name" value="MORN"/>
    <property type="match status" value="3"/>
</dbReference>
<evidence type="ECO:0000256" key="1">
    <source>
        <dbReference type="ARBA" id="ARBA00022737"/>
    </source>
</evidence>
<dbReference type="Proteomes" id="UP000248483">
    <property type="component" value="Unplaced"/>
</dbReference>
<name>A0A2Y9QFC3_DELLE</name>